<dbReference type="InterPro" id="IPR011845">
    <property type="entry name" value="PqqC"/>
</dbReference>
<sequence>MNAIANTNTNTATAMNRTDFEQALRDKGQYYHIHHPYHKAMYGGQSTPEQIRGWVANRYYYQIRIPQKDAAIMANCPDAEVRRLWLQRILDHDGHDGDVGGIEAWLALAEAVGLSREEVIDQRHVLPGVRFAVDAYLNFARRASWQEAACSSLTELFAPEIHQSRLDSWPQHYPWIEPQGYRYFRKRLSEARRDVEHGLGITLDHFVTAAQQSRALDILQFKLDILWTMLDAMTMAYSHRTPPYHTVTGQAVWHRGL</sequence>
<dbReference type="EMBL" id="NTFH01000011">
    <property type="protein sequence ID" value="PHQ14251.1"/>
    <property type="molecule type" value="Genomic_DNA"/>
</dbReference>
<dbReference type="PANTHER" id="PTHR40279">
    <property type="entry name" value="PQQC-LIKE PROTEIN"/>
    <property type="match status" value="1"/>
</dbReference>
<accession>A0A2G1UIC2</accession>
<dbReference type="InterPro" id="IPR016084">
    <property type="entry name" value="Haem_Oase-like_multi-hlx"/>
</dbReference>
<dbReference type="RefSeq" id="WP_099615604.1">
    <property type="nucleotide sequence ID" value="NZ_KZ319374.1"/>
</dbReference>
<comment type="caution">
    <text evidence="5">The sequence shown here is derived from an EMBL/GenBank/DDBJ whole genome shotgun (WGS) entry which is preliminary data.</text>
</comment>
<dbReference type="HAMAP" id="MF_00654">
    <property type="entry name" value="PQQ_syn_PqqC"/>
    <property type="match status" value="1"/>
</dbReference>
<dbReference type="EC" id="1.3.3.11" evidence="3"/>
<protein>
    <recommendedName>
        <fullName evidence="3">Pyrroloquinoline-quinone synthase</fullName>
        <ecNumber evidence="3">1.3.3.11</ecNumber>
    </recommendedName>
    <alternativeName>
        <fullName evidence="3">Coenzyme PQQ synthesis protein C</fullName>
    </alternativeName>
    <alternativeName>
        <fullName evidence="3">Pyrroloquinoline quinone biosynthesis protein C</fullName>
    </alternativeName>
</protein>
<comment type="function">
    <text evidence="3">Ring cyclization and eight-electron oxidation of 3a-(2-amino-2-carboxyethyl)-4,5-dioxo-4,5,6,7,8,9-hexahydroquinoline-7,9-dicarboxylic-acid to PQQ.</text>
</comment>
<dbReference type="SUPFAM" id="SSF48613">
    <property type="entry name" value="Heme oxygenase-like"/>
    <property type="match status" value="1"/>
</dbReference>
<evidence type="ECO:0000256" key="2">
    <source>
        <dbReference type="ARBA" id="ARBA00023002"/>
    </source>
</evidence>
<dbReference type="InterPro" id="IPR039068">
    <property type="entry name" value="PqqC-like"/>
</dbReference>
<evidence type="ECO:0000256" key="1">
    <source>
        <dbReference type="ARBA" id="ARBA00022905"/>
    </source>
</evidence>
<dbReference type="InterPro" id="IPR004305">
    <property type="entry name" value="Thiaminase-2/PQQC"/>
</dbReference>
<comment type="pathway">
    <text evidence="3">Cofactor biosynthesis; pyrroloquinoline quinone biosynthesis.</text>
</comment>
<keyword evidence="1 3" id="KW-0884">PQQ biosynthesis</keyword>
<dbReference type="Gene3D" id="1.20.910.10">
    <property type="entry name" value="Heme oxygenase-like"/>
    <property type="match status" value="1"/>
</dbReference>
<gene>
    <name evidence="3" type="primary">pqqC</name>
    <name evidence="5" type="ORF">CLH61_15180</name>
</gene>
<evidence type="ECO:0000313" key="5">
    <source>
        <dbReference type="EMBL" id="PHQ14251.1"/>
    </source>
</evidence>
<name>A0A2G1UIC2_9GAMM</name>
<dbReference type="Proteomes" id="UP000231409">
    <property type="component" value="Unassembled WGS sequence"/>
</dbReference>
<proteinExistence type="inferred from homology"/>
<organism evidence="5 6">
    <name type="scientific">Marinobacter profundi</name>
    <dbReference type="NCBI Taxonomy" id="2666256"/>
    <lineage>
        <taxon>Bacteria</taxon>
        <taxon>Pseudomonadati</taxon>
        <taxon>Pseudomonadota</taxon>
        <taxon>Gammaproteobacteria</taxon>
        <taxon>Pseudomonadales</taxon>
        <taxon>Marinobacteraceae</taxon>
        <taxon>Marinobacter</taxon>
    </lineage>
</organism>
<dbReference type="GO" id="GO:0018189">
    <property type="term" value="P:pyrroloquinoline quinone biosynthetic process"/>
    <property type="evidence" value="ECO:0007669"/>
    <property type="project" value="UniProtKB-UniRule"/>
</dbReference>
<evidence type="ECO:0000256" key="3">
    <source>
        <dbReference type="HAMAP-Rule" id="MF_00654"/>
    </source>
</evidence>
<dbReference type="CDD" id="cd19370">
    <property type="entry name" value="TenA_PqqC"/>
    <property type="match status" value="1"/>
</dbReference>
<reference evidence="5 6" key="1">
    <citation type="submission" date="2017-09" db="EMBL/GenBank/DDBJ databases">
        <title>The draft genome sequences of Marinobacter sp. PWS21.</title>
        <authorList>
            <person name="Cao J."/>
        </authorList>
    </citation>
    <scope>NUCLEOTIDE SEQUENCE [LARGE SCALE GENOMIC DNA]</scope>
    <source>
        <strain evidence="5 6">PWS21</strain>
    </source>
</reference>
<evidence type="ECO:0000259" key="4">
    <source>
        <dbReference type="Pfam" id="PF03070"/>
    </source>
</evidence>
<dbReference type="PANTHER" id="PTHR40279:SF3">
    <property type="entry name" value="4-AMINOBENZOATE SYNTHASE"/>
    <property type="match status" value="1"/>
</dbReference>
<dbReference type="Pfam" id="PF03070">
    <property type="entry name" value="TENA_THI-4"/>
    <property type="match status" value="1"/>
</dbReference>
<dbReference type="NCBIfam" id="TIGR02111">
    <property type="entry name" value="PQQ_syn_pqqC"/>
    <property type="match status" value="1"/>
</dbReference>
<keyword evidence="6" id="KW-1185">Reference proteome</keyword>
<evidence type="ECO:0000313" key="6">
    <source>
        <dbReference type="Proteomes" id="UP000231409"/>
    </source>
</evidence>
<dbReference type="UniPathway" id="UPA00539"/>
<dbReference type="GO" id="GO:0033732">
    <property type="term" value="F:pyrroloquinoline-quinone synthase activity"/>
    <property type="evidence" value="ECO:0007669"/>
    <property type="project" value="UniProtKB-EC"/>
</dbReference>
<feature type="domain" description="Thiaminase-2/PQQC" evidence="4">
    <location>
        <begin position="22"/>
        <end position="231"/>
    </location>
</feature>
<dbReference type="AlphaFoldDB" id="A0A2G1UIC2"/>
<comment type="catalytic activity">
    <reaction evidence="3">
        <text>6-(2-amino-2-carboxyethyl)-7,8-dioxo-1,2,3,4,7,8-hexahydroquinoline-2,4-dicarboxylate + 3 O2 = pyrroloquinoline quinone + 2 H2O2 + 2 H2O + H(+)</text>
        <dbReference type="Rhea" id="RHEA:10692"/>
        <dbReference type="ChEBI" id="CHEBI:15377"/>
        <dbReference type="ChEBI" id="CHEBI:15378"/>
        <dbReference type="ChEBI" id="CHEBI:15379"/>
        <dbReference type="ChEBI" id="CHEBI:16240"/>
        <dbReference type="ChEBI" id="CHEBI:58442"/>
        <dbReference type="ChEBI" id="CHEBI:58778"/>
        <dbReference type="EC" id="1.3.3.11"/>
    </reaction>
</comment>
<comment type="similarity">
    <text evidence="3">Belongs to the PqqC family.</text>
</comment>
<keyword evidence="2 3" id="KW-0560">Oxidoreductase</keyword>